<evidence type="ECO:0000256" key="1">
    <source>
        <dbReference type="ARBA" id="ARBA00004123"/>
    </source>
</evidence>
<dbReference type="PANTHER" id="PTHR14212">
    <property type="entry name" value="U4/U6-ASSOCIATED RNA SPLICING FACTOR-RELATED"/>
    <property type="match status" value="1"/>
</dbReference>
<feature type="domain" description="Small nuclear ribonucleoprotein Prp3 C-terminal" evidence="5">
    <location>
        <begin position="238"/>
        <end position="379"/>
    </location>
</feature>
<evidence type="ECO:0000313" key="8">
    <source>
        <dbReference type="Proteomes" id="UP000799536"/>
    </source>
</evidence>
<evidence type="ECO:0000256" key="3">
    <source>
        <dbReference type="ARBA" id="ARBA00023187"/>
    </source>
</evidence>
<dbReference type="InterPro" id="IPR010541">
    <property type="entry name" value="Prp3_C"/>
</dbReference>
<dbReference type="PANTHER" id="PTHR14212:SF0">
    <property type="entry name" value="U4_U6 SMALL NUCLEAR RIBONUCLEOPROTEIN PRP3"/>
    <property type="match status" value="1"/>
</dbReference>
<dbReference type="Pfam" id="PF06544">
    <property type="entry name" value="Prp3_C"/>
    <property type="match status" value="1"/>
</dbReference>
<dbReference type="AlphaFoldDB" id="A0A9P4MQW8"/>
<keyword evidence="4" id="KW-0539">Nucleus</keyword>
<feature type="domain" description="Pre-mRNA-splicing factor 3" evidence="6">
    <location>
        <begin position="4"/>
        <end position="215"/>
    </location>
</feature>
<gene>
    <name evidence="7" type="ORF">GQ43DRAFT_426690</name>
</gene>
<comment type="caution">
    <text evidence="7">The sequence shown here is derived from an EMBL/GenBank/DDBJ whole genome shotgun (WGS) entry which is preliminary data.</text>
</comment>
<protein>
    <submittedName>
        <fullName evidence="7">Pre-mRNA-splicing factor 3</fullName>
    </submittedName>
</protein>
<keyword evidence="3" id="KW-0508">mRNA splicing</keyword>
<reference evidence="7" key="1">
    <citation type="journal article" date="2020" name="Stud. Mycol.">
        <title>101 Dothideomycetes genomes: a test case for predicting lifestyles and emergence of pathogens.</title>
        <authorList>
            <person name="Haridas S."/>
            <person name="Albert R."/>
            <person name="Binder M."/>
            <person name="Bloem J."/>
            <person name="Labutti K."/>
            <person name="Salamov A."/>
            <person name="Andreopoulos B."/>
            <person name="Baker S."/>
            <person name="Barry K."/>
            <person name="Bills G."/>
            <person name="Bluhm B."/>
            <person name="Cannon C."/>
            <person name="Castanera R."/>
            <person name="Culley D."/>
            <person name="Daum C."/>
            <person name="Ezra D."/>
            <person name="Gonzalez J."/>
            <person name="Henrissat B."/>
            <person name="Kuo A."/>
            <person name="Liang C."/>
            <person name="Lipzen A."/>
            <person name="Lutzoni F."/>
            <person name="Magnuson J."/>
            <person name="Mondo S."/>
            <person name="Nolan M."/>
            <person name="Ohm R."/>
            <person name="Pangilinan J."/>
            <person name="Park H.-J."/>
            <person name="Ramirez L."/>
            <person name="Alfaro M."/>
            <person name="Sun H."/>
            <person name="Tritt A."/>
            <person name="Yoshinaga Y."/>
            <person name="Zwiers L.-H."/>
            <person name="Turgeon B."/>
            <person name="Goodwin S."/>
            <person name="Spatafora J."/>
            <person name="Crous P."/>
            <person name="Grigoriev I."/>
        </authorList>
    </citation>
    <scope>NUCLEOTIDE SEQUENCE</scope>
    <source>
        <strain evidence="7">ATCC 74209</strain>
    </source>
</reference>
<keyword evidence="2" id="KW-0507">mRNA processing</keyword>
<proteinExistence type="predicted"/>
<dbReference type="CDD" id="cd24162">
    <property type="entry name" value="Prp3_C"/>
    <property type="match status" value="1"/>
</dbReference>
<name>A0A9P4MQW8_9PLEO</name>
<evidence type="ECO:0000259" key="5">
    <source>
        <dbReference type="Pfam" id="PF06544"/>
    </source>
</evidence>
<sequence length="383" mass="43927">MKANPYFDPRLSTSAGRSRMSRSLVFNQKGKYVEQANKLRAQARLEEIKRELAEAARRAGVDENSERGFVVHAPPDVEWWDEGILEDKTYDCIDNPAKVKLSGEGSIVTPYVQHPVLLKPPQEQRLIQVKPLYLTQKEQAKLRRTRRAADLKETQAKIRLGLEPPPPPKIKRGNMMRVMGEQAIADPTAVEMLVESQIRDRAEAHERANEERKLTKEQRLEKLAHQQQMDAQKGLHMCVFKIDSLAFGKHRYRIDITAKEHALTGVTIMNPQMNLVIVEGGAWSIDKYKKLMLNRIKWTENDMPSSVREGNREAEAQWLQSVDADGNLKDLSFNKCQLIFEGEVKDRQFRRWSSKVCESDGEARDFLGRQKLDSLWALAKSAE</sequence>
<evidence type="ECO:0000259" key="6">
    <source>
        <dbReference type="Pfam" id="PF08572"/>
    </source>
</evidence>
<dbReference type="GO" id="GO:0046540">
    <property type="term" value="C:U4/U6 x U5 tri-snRNP complex"/>
    <property type="evidence" value="ECO:0007669"/>
    <property type="project" value="InterPro"/>
</dbReference>
<organism evidence="7 8">
    <name type="scientific">Delitschia confertaspora ATCC 74209</name>
    <dbReference type="NCBI Taxonomy" id="1513339"/>
    <lineage>
        <taxon>Eukaryota</taxon>
        <taxon>Fungi</taxon>
        <taxon>Dikarya</taxon>
        <taxon>Ascomycota</taxon>
        <taxon>Pezizomycotina</taxon>
        <taxon>Dothideomycetes</taxon>
        <taxon>Pleosporomycetidae</taxon>
        <taxon>Pleosporales</taxon>
        <taxon>Delitschiaceae</taxon>
        <taxon>Delitschia</taxon>
    </lineage>
</organism>
<evidence type="ECO:0000313" key="7">
    <source>
        <dbReference type="EMBL" id="KAF2196403.1"/>
    </source>
</evidence>
<evidence type="ECO:0000256" key="2">
    <source>
        <dbReference type="ARBA" id="ARBA00022664"/>
    </source>
</evidence>
<dbReference type="Pfam" id="PF08572">
    <property type="entry name" value="PRP3"/>
    <property type="match status" value="1"/>
</dbReference>
<dbReference type="InterPro" id="IPR027104">
    <property type="entry name" value="Prp3"/>
</dbReference>
<evidence type="ECO:0000256" key="4">
    <source>
        <dbReference type="ARBA" id="ARBA00023242"/>
    </source>
</evidence>
<dbReference type="GO" id="GO:0000398">
    <property type="term" value="P:mRNA splicing, via spliceosome"/>
    <property type="evidence" value="ECO:0007669"/>
    <property type="project" value="InterPro"/>
</dbReference>
<dbReference type="OrthoDB" id="10264544at2759"/>
<accession>A0A9P4MQW8</accession>
<comment type="subcellular location">
    <subcellularLocation>
        <location evidence="1">Nucleus</location>
    </subcellularLocation>
</comment>
<keyword evidence="8" id="KW-1185">Reference proteome</keyword>
<dbReference type="InterPro" id="IPR013881">
    <property type="entry name" value="Pre-mRNA_splic_Prp3_dom"/>
</dbReference>
<dbReference type="Proteomes" id="UP000799536">
    <property type="component" value="Unassembled WGS sequence"/>
</dbReference>
<dbReference type="EMBL" id="ML994397">
    <property type="protein sequence ID" value="KAF2196403.1"/>
    <property type="molecule type" value="Genomic_DNA"/>
</dbReference>